<comment type="caution">
    <text evidence="3">The sequence shown here is derived from an EMBL/GenBank/DDBJ whole genome shotgun (WGS) entry which is preliminary data.</text>
</comment>
<evidence type="ECO:0000259" key="2">
    <source>
        <dbReference type="Pfam" id="PF01266"/>
    </source>
</evidence>
<proteinExistence type="predicted"/>
<dbReference type="GO" id="GO:0016491">
    <property type="term" value="F:oxidoreductase activity"/>
    <property type="evidence" value="ECO:0007669"/>
    <property type="project" value="UniProtKB-KW"/>
</dbReference>
<dbReference type="EMBL" id="VZOL01000692">
    <property type="protein sequence ID" value="KAB0649592.1"/>
    <property type="molecule type" value="Genomic_DNA"/>
</dbReference>
<dbReference type="Gene3D" id="3.50.50.60">
    <property type="entry name" value="FAD/NAD(P)-binding domain"/>
    <property type="match status" value="1"/>
</dbReference>
<dbReference type="SUPFAM" id="SSF51905">
    <property type="entry name" value="FAD/NAD(P)-binding domain"/>
    <property type="match status" value="1"/>
</dbReference>
<feature type="non-terminal residue" evidence="3">
    <location>
        <position position="39"/>
    </location>
</feature>
<dbReference type="AlphaFoldDB" id="A0A6L3N8T7"/>
<dbReference type="InterPro" id="IPR006076">
    <property type="entry name" value="FAD-dep_OxRdtase"/>
</dbReference>
<organism evidence="3 4">
    <name type="scientific">Burkholderia territorii</name>
    <dbReference type="NCBI Taxonomy" id="1503055"/>
    <lineage>
        <taxon>Bacteria</taxon>
        <taxon>Pseudomonadati</taxon>
        <taxon>Pseudomonadota</taxon>
        <taxon>Betaproteobacteria</taxon>
        <taxon>Burkholderiales</taxon>
        <taxon>Burkholderiaceae</taxon>
        <taxon>Burkholderia</taxon>
        <taxon>Burkholderia cepacia complex</taxon>
    </lineage>
</organism>
<name>A0A6L3N8T7_9BURK</name>
<gene>
    <name evidence="3" type="ORF">F7R13_28855</name>
</gene>
<dbReference type="InterPro" id="IPR036188">
    <property type="entry name" value="FAD/NAD-bd_sf"/>
</dbReference>
<protein>
    <submittedName>
        <fullName evidence="3">NAD(P)-binding protein</fullName>
    </submittedName>
</protein>
<dbReference type="Proteomes" id="UP000473571">
    <property type="component" value="Unassembled WGS sequence"/>
</dbReference>
<reference evidence="3 4" key="1">
    <citation type="submission" date="2019-09" db="EMBL/GenBank/DDBJ databases">
        <title>Draft genome sequences of 48 bacterial type strains from the CCUG.</title>
        <authorList>
            <person name="Tunovic T."/>
            <person name="Pineiro-Iglesias B."/>
            <person name="Unosson C."/>
            <person name="Inganas E."/>
            <person name="Ohlen M."/>
            <person name="Cardew S."/>
            <person name="Jensie-Markopoulos S."/>
            <person name="Salva-Serra F."/>
            <person name="Jaen-Luchoro D."/>
            <person name="Karlsson R."/>
            <person name="Svensson-Stadler L."/>
            <person name="Chun J."/>
            <person name="Moore E."/>
        </authorList>
    </citation>
    <scope>NUCLEOTIDE SEQUENCE [LARGE SCALE GENOMIC DNA]</scope>
    <source>
        <strain evidence="3 4">CCUG 65687</strain>
    </source>
</reference>
<sequence length="39" mass="4219">MNLHACRPDFAVLGGGLVGRLIAWRLAGDGHRVALYERG</sequence>
<evidence type="ECO:0000256" key="1">
    <source>
        <dbReference type="ARBA" id="ARBA00023002"/>
    </source>
</evidence>
<evidence type="ECO:0000313" key="3">
    <source>
        <dbReference type="EMBL" id="KAB0649592.1"/>
    </source>
</evidence>
<evidence type="ECO:0000313" key="4">
    <source>
        <dbReference type="Proteomes" id="UP000473571"/>
    </source>
</evidence>
<keyword evidence="1" id="KW-0560">Oxidoreductase</keyword>
<dbReference type="Pfam" id="PF01266">
    <property type="entry name" value="DAO"/>
    <property type="match status" value="1"/>
</dbReference>
<feature type="domain" description="FAD dependent oxidoreductase" evidence="2">
    <location>
        <begin position="9"/>
        <end position="39"/>
    </location>
</feature>
<dbReference type="RefSeq" id="WP_151006722.1">
    <property type="nucleotide sequence ID" value="NZ_VZOL01000692.1"/>
</dbReference>
<accession>A0A6L3N8T7</accession>